<name>A0A4R9AW23_9MICO</name>
<dbReference type="Pfam" id="PF01370">
    <property type="entry name" value="Epimerase"/>
    <property type="match status" value="1"/>
</dbReference>
<evidence type="ECO:0000256" key="1">
    <source>
        <dbReference type="ARBA" id="ARBA00023027"/>
    </source>
</evidence>
<keyword evidence="4" id="KW-1185">Reference proteome</keyword>
<dbReference type="AlphaFoldDB" id="A0A4R9AW23"/>
<reference evidence="3 4" key="1">
    <citation type="submission" date="2019-03" db="EMBL/GenBank/DDBJ databases">
        <title>Genomics of glacier-inhabiting Cryobacterium strains.</title>
        <authorList>
            <person name="Liu Q."/>
            <person name="Xin Y.-H."/>
        </authorList>
    </citation>
    <scope>NUCLEOTIDE SEQUENCE [LARGE SCALE GENOMIC DNA]</scope>
    <source>
        <strain evidence="3 4">Hz16</strain>
    </source>
</reference>
<proteinExistence type="predicted"/>
<protein>
    <submittedName>
        <fullName evidence="3">NAD-dependent epimerase/dehydratase family protein</fullName>
    </submittedName>
</protein>
<evidence type="ECO:0000313" key="4">
    <source>
        <dbReference type="Proteomes" id="UP000297983"/>
    </source>
</evidence>
<feature type="domain" description="NAD-dependent epimerase/dehydratase" evidence="2">
    <location>
        <begin position="115"/>
        <end position="228"/>
    </location>
</feature>
<dbReference type="RefSeq" id="WP_134462443.1">
    <property type="nucleotide sequence ID" value="NZ_SOHL01000013.1"/>
</dbReference>
<gene>
    <name evidence="3" type="ORF">E3T50_06550</name>
</gene>
<dbReference type="Gene3D" id="3.40.50.720">
    <property type="entry name" value="NAD(P)-binding Rossmann-like Domain"/>
    <property type="match status" value="1"/>
</dbReference>
<dbReference type="SUPFAM" id="SSF51735">
    <property type="entry name" value="NAD(P)-binding Rossmann-fold domains"/>
    <property type="match status" value="1"/>
</dbReference>
<keyword evidence="1" id="KW-0520">NAD</keyword>
<dbReference type="PANTHER" id="PTHR43574">
    <property type="entry name" value="EPIMERASE-RELATED"/>
    <property type="match status" value="1"/>
</dbReference>
<evidence type="ECO:0000313" key="3">
    <source>
        <dbReference type="EMBL" id="TFD71235.1"/>
    </source>
</evidence>
<accession>A0A4R9AW23</accession>
<comment type="caution">
    <text evidence="3">The sequence shown here is derived from an EMBL/GenBank/DDBJ whole genome shotgun (WGS) entry which is preliminary data.</text>
</comment>
<dbReference type="InterPro" id="IPR036291">
    <property type="entry name" value="NAD(P)-bd_dom_sf"/>
</dbReference>
<dbReference type="EMBL" id="SOHL01000013">
    <property type="protein sequence ID" value="TFD71235.1"/>
    <property type="molecule type" value="Genomic_DNA"/>
</dbReference>
<sequence>MTKTAWVIGARGMLGRATSTRLRESAGWSLIDAAPVCWQDDAALEASVARSMRELLACAASGNRDGLGGDWAVFWTAGTVVTSSPATDMQGQLHQFRLALDVIAREAHGHPLSAQGCVFFASSAGGVYGGSVDPPFTEHTVPVPISPYGRFKLDAEAVLADFSRRTGISALSGRISNLYGPGQSLDKMQGLISHVARAQFTGAPTSIYVPLDTLRDYIFVTDCAALIVDSTGRALDVARSTGTVAATKNLISGHAVTISSLLGYFRILAKGNARVMLGTSSSAAFQALDLRLKTVVWPDLDDREQETLPAGIMATMTDILAGIQRGTAAPSAQAGVPDSKPARYRP</sequence>
<organism evidence="3 4">
    <name type="scientific">Cryobacterium gelidum</name>
    <dbReference type="NCBI Taxonomy" id="1259164"/>
    <lineage>
        <taxon>Bacteria</taxon>
        <taxon>Bacillati</taxon>
        <taxon>Actinomycetota</taxon>
        <taxon>Actinomycetes</taxon>
        <taxon>Micrococcales</taxon>
        <taxon>Microbacteriaceae</taxon>
        <taxon>Cryobacterium</taxon>
    </lineage>
</organism>
<evidence type="ECO:0000259" key="2">
    <source>
        <dbReference type="Pfam" id="PF01370"/>
    </source>
</evidence>
<dbReference type="InterPro" id="IPR001509">
    <property type="entry name" value="Epimerase_deHydtase"/>
</dbReference>
<dbReference type="Proteomes" id="UP000297983">
    <property type="component" value="Unassembled WGS sequence"/>
</dbReference>